<evidence type="ECO:0000256" key="1">
    <source>
        <dbReference type="SAM" id="MobiDB-lite"/>
    </source>
</evidence>
<proteinExistence type="predicted"/>
<keyword evidence="3" id="KW-1185">Reference proteome</keyword>
<sequence length="124" mass="14530">MRIEEPAEGLPEGSGAEAERAEPGRPPRHLVWSTDRLDLRDPFQRKWYIRQVLLHGREEDLQTLDLKEVAEILDELNLPSPLHRLWEMFLERKGLVNKVKVSSPRPRRKRSSSWPPCPTRSTFI</sequence>
<dbReference type="Proteomes" id="UP000197025">
    <property type="component" value="Unassembled WGS sequence"/>
</dbReference>
<dbReference type="EMBL" id="FYEK01000025">
    <property type="protein sequence ID" value="SNB63589.1"/>
    <property type="molecule type" value="Genomic_DNA"/>
</dbReference>
<feature type="region of interest" description="Disordered" evidence="1">
    <location>
        <begin position="100"/>
        <end position="124"/>
    </location>
</feature>
<reference evidence="3" key="1">
    <citation type="submission" date="2017-06" db="EMBL/GenBank/DDBJ databases">
        <authorList>
            <person name="Varghese N."/>
            <person name="Submissions S."/>
        </authorList>
    </citation>
    <scope>NUCLEOTIDE SEQUENCE [LARGE SCALE GENOMIC DNA]</scope>
    <source>
        <strain evidence="3">JAD2</strain>
    </source>
</reference>
<dbReference type="InParanoid" id="A0A212QVI1"/>
<organism evidence="2 3">
    <name type="scientific">Thermoflexus hugenholtzii JAD2</name>
    <dbReference type="NCBI Taxonomy" id="877466"/>
    <lineage>
        <taxon>Bacteria</taxon>
        <taxon>Bacillati</taxon>
        <taxon>Chloroflexota</taxon>
        <taxon>Thermoflexia</taxon>
        <taxon>Thermoflexales</taxon>
        <taxon>Thermoflexaceae</taxon>
        <taxon>Thermoflexus</taxon>
    </lineage>
</organism>
<accession>A0A212QVI1</accession>
<evidence type="ECO:0000313" key="2">
    <source>
        <dbReference type="EMBL" id="SNB63589.1"/>
    </source>
</evidence>
<feature type="region of interest" description="Disordered" evidence="1">
    <location>
        <begin position="1"/>
        <end position="28"/>
    </location>
</feature>
<evidence type="ECO:0000313" key="3">
    <source>
        <dbReference type="Proteomes" id="UP000197025"/>
    </source>
</evidence>
<dbReference type="OrthoDB" id="9908722at2"/>
<name>A0A212QVI1_9CHLR</name>
<dbReference type="AlphaFoldDB" id="A0A212QVI1"/>
<protein>
    <submittedName>
        <fullName evidence="2">Uncharacterized protein</fullName>
    </submittedName>
</protein>
<gene>
    <name evidence="2" type="ORF">SAMN02746019_00006680</name>
</gene>
<dbReference type="RefSeq" id="WP_088570931.1">
    <property type="nucleotide sequence ID" value="NZ_FYEK01000025.1"/>
</dbReference>